<comment type="cofactor">
    <cofactor evidence="1">
        <name>heme</name>
        <dbReference type="ChEBI" id="CHEBI:30413"/>
    </cofactor>
</comment>
<evidence type="ECO:0000256" key="8">
    <source>
        <dbReference type="SAM" id="MobiDB-lite"/>
    </source>
</evidence>
<evidence type="ECO:0000256" key="3">
    <source>
        <dbReference type="ARBA" id="ARBA00022617"/>
    </source>
</evidence>
<evidence type="ECO:0000256" key="1">
    <source>
        <dbReference type="ARBA" id="ARBA00001971"/>
    </source>
</evidence>
<dbReference type="EMBL" id="JAKNSF020000121">
    <property type="protein sequence ID" value="KAK7713883.1"/>
    <property type="molecule type" value="Genomic_DNA"/>
</dbReference>
<dbReference type="PRINTS" id="PR00463">
    <property type="entry name" value="EP450I"/>
</dbReference>
<organism evidence="10 11">
    <name type="scientific">Diaporthe eres</name>
    <name type="common">Phomopsis oblonga</name>
    <dbReference type="NCBI Taxonomy" id="83184"/>
    <lineage>
        <taxon>Eukaryota</taxon>
        <taxon>Fungi</taxon>
        <taxon>Dikarya</taxon>
        <taxon>Ascomycota</taxon>
        <taxon>Pezizomycotina</taxon>
        <taxon>Sordariomycetes</taxon>
        <taxon>Sordariomycetidae</taxon>
        <taxon>Diaporthales</taxon>
        <taxon>Diaporthaceae</taxon>
        <taxon>Diaporthe</taxon>
        <taxon>Diaporthe eres species complex</taxon>
    </lineage>
</organism>
<protein>
    <recommendedName>
        <fullName evidence="9">Ecp2 effector protein-like domain-containing protein</fullName>
    </recommendedName>
</protein>
<dbReference type="InterPro" id="IPR029226">
    <property type="entry name" value="Ecp2-like"/>
</dbReference>
<dbReference type="PANTHER" id="PTHR24305">
    <property type="entry name" value="CYTOCHROME P450"/>
    <property type="match status" value="1"/>
</dbReference>
<dbReference type="Proteomes" id="UP001430848">
    <property type="component" value="Unassembled WGS sequence"/>
</dbReference>
<evidence type="ECO:0000256" key="6">
    <source>
        <dbReference type="RuleBase" id="RU000461"/>
    </source>
</evidence>
<dbReference type="PRINTS" id="PR00385">
    <property type="entry name" value="P450"/>
</dbReference>
<reference evidence="10 11" key="1">
    <citation type="submission" date="2024-02" db="EMBL/GenBank/DDBJ databases">
        <title>De novo assembly and annotation of 12 fungi associated with fruit tree decline syndrome in Ontario, Canada.</title>
        <authorList>
            <person name="Sulman M."/>
            <person name="Ellouze W."/>
            <person name="Ilyukhin E."/>
        </authorList>
    </citation>
    <scope>NUCLEOTIDE SEQUENCE [LARGE SCALE GENOMIC DNA]</scope>
    <source>
        <strain evidence="10 11">M169</strain>
    </source>
</reference>
<dbReference type="SUPFAM" id="SSF48264">
    <property type="entry name" value="Cytochrome P450"/>
    <property type="match status" value="1"/>
</dbReference>
<name>A0ABR1NSS9_DIAER</name>
<evidence type="ECO:0000256" key="4">
    <source>
        <dbReference type="ARBA" id="ARBA00022723"/>
    </source>
</evidence>
<dbReference type="Pfam" id="PF14856">
    <property type="entry name" value="Hce2"/>
    <property type="match status" value="1"/>
</dbReference>
<gene>
    <name evidence="10" type="ORF">SLS63_011896</name>
</gene>
<evidence type="ECO:0000313" key="10">
    <source>
        <dbReference type="EMBL" id="KAK7713883.1"/>
    </source>
</evidence>
<keyword evidence="4 6" id="KW-0479">Metal-binding</keyword>
<dbReference type="InterPro" id="IPR050121">
    <property type="entry name" value="Cytochrome_P450_monoxygenase"/>
</dbReference>
<comment type="caution">
    <text evidence="10">The sequence shown here is derived from an EMBL/GenBank/DDBJ whole genome shotgun (WGS) entry which is preliminary data.</text>
</comment>
<evidence type="ECO:0000256" key="5">
    <source>
        <dbReference type="ARBA" id="ARBA00023004"/>
    </source>
</evidence>
<comment type="similarity">
    <text evidence="2 6">Belongs to the cytochrome P450 family.</text>
</comment>
<feature type="compositionally biased region" description="Acidic residues" evidence="8">
    <location>
        <begin position="335"/>
        <end position="352"/>
    </location>
</feature>
<dbReference type="CDD" id="cd11058">
    <property type="entry name" value="CYP60B-like"/>
    <property type="match status" value="1"/>
</dbReference>
<dbReference type="InterPro" id="IPR017972">
    <property type="entry name" value="Cyt_P450_CS"/>
</dbReference>
<accession>A0ABR1NSS9</accession>
<keyword evidence="5 6" id="KW-0408">Iron</keyword>
<dbReference type="Pfam" id="PF00067">
    <property type="entry name" value="p450"/>
    <property type="match status" value="2"/>
</dbReference>
<proteinExistence type="inferred from homology"/>
<evidence type="ECO:0000259" key="9">
    <source>
        <dbReference type="Pfam" id="PF14856"/>
    </source>
</evidence>
<keyword evidence="11" id="KW-1185">Reference proteome</keyword>
<dbReference type="Gene3D" id="1.10.630.10">
    <property type="entry name" value="Cytochrome P450"/>
    <property type="match status" value="2"/>
</dbReference>
<feature type="domain" description="Ecp2 effector protein-like" evidence="9">
    <location>
        <begin position="343"/>
        <end position="441"/>
    </location>
</feature>
<dbReference type="InterPro" id="IPR036396">
    <property type="entry name" value="Cyt_P450_sf"/>
</dbReference>
<feature type="coiled-coil region" evidence="7">
    <location>
        <begin position="121"/>
        <end position="148"/>
    </location>
</feature>
<dbReference type="PROSITE" id="PS00086">
    <property type="entry name" value="CYTOCHROME_P450"/>
    <property type="match status" value="1"/>
</dbReference>
<keyword evidence="6" id="KW-0503">Monooxygenase</keyword>
<keyword evidence="6" id="KW-0560">Oxidoreductase</keyword>
<dbReference type="InterPro" id="IPR002401">
    <property type="entry name" value="Cyt_P450_E_grp-I"/>
</dbReference>
<feature type="region of interest" description="Disordered" evidence="8">
    <location>
        <begin position="324"/>
        <end position="352"/>
    </location>
</feature>
<evidence type="ECO:0000256" key="2">
    <source>
        <dbReference type="ARBA" id="ARBA00010617"/>
    </source>
</evidence>
<evidence type="ECO:0000313" key="11">
    <source>
        <dbReference type="Proteomes" id="UP001430848"/>
    </source>
</evidence>
<keyword evidence="3 6" id="KW-0349">Heme</keyword>
<keyword evidence="7" id="KW-0175">Coiled coil</keyword>
<dbReference type="InterPro" id="IPR001128">
    <property type="entry name" value="Cyt_P450"/>
</dbReference>
<sequence length="464" mass="52785">MRRVFSPAFSDRSLRQQEPLFHKYVDLLISKLRGTAGQPVPLGQMLNFTTFDIMGDLTFGQPLGLLQSSEYSSWVKNVFDAVRVLPLIQFIEYYPLLSKLYKYFEPKSLNKMKTTHFKHSADRVDKRLEKKSERMSKVAKEVREQQKAHGLGFDSLANFTYLNACIQETLRLYPPVPTGIPRAIPAENGGRMICGKWVPTGVRCSIHQYVTYRSAANFKDPDSFVPERWLGDPRYADDRRDACQPFSYGPRNCIGQNMAWHEMRLIFASLLTNFDMRICDESRDWMDQKAYVLWEKKQLMLTLTPVAEEIVIKGLADTRNTSPNLQRRDEITWGPDDDTQDACDSDEAPAETEGSEFLKLDCLEILKFNQRFGRYTISGYTDGKWAKINVKDTCCVAVARKDGSTNDFEVGDMDIRDVINTAMGLYSDPLKMKSVTGAATCDAADTSGNDVPIKWKVVDPDDLG</sequence>
<dbReference type="PANTHER" id="PTHR24305:SF210">
    <property type="entry name" value="CYTOCHROME P450 MONOOXYGENASE ASQL-RELATED"/>
    <property type="match status" value="1"/>
</dbReference>
<evidence type="ECO:0000256" key="7">
    <source>
        <dbReference type="SAM" id="Coils"/>
    </source>
</evidence>